<keyword evidence="1" id="KW-0812">Transmembrane</keyword>
<dbReference type="RefSeq" id="WP_335419798.1">
    <property type="nucleotide sequence ID" value="NZ_JBALHR010000002.1"/>
</dbReference>
<name>A0ABU8BRE2_9RHOB</name>
<proteinExistence type="predicted"/>
<evidence type="ECO:0008006" key="4">
    <source>
        <dbReference type="Google" id="ProtNLM"/>
    </source>
</evidence>
<dbReference type="Proteomes" id="UP001431963">
    <property type="component" value="Unassembled WGS sequence"/>
</dbReference>
<dbReference type="EMBL" id="JBALHR010000002">
    <property type="protein sequence ID" value="MEH7827261.1"/>
    <property type="molecule type" value="Genomic_DNA"/>
</dbReference>
<keyword evidence="1" id="KW-1133">Transmembrane helix</keyword>
<comment type="caution">
    <text evidence="2">The sequence shown here is derived from an EMBL/GenBank/DDBJ whole genome shotgun (WGS) entry which is preliminary data.</text>
</comment>
<accession>A0ABU8BRE2</accession>
<feature type="transmembrane region" description="Helical" evidence="1">
    <location>
        <begin position="571"/>
        <end position="592"/>
    </location>
</feature>
<reference evidence="2" key="1">
    <citation type="submission" date="2024-02" db="EMBL/GenBank/DDBJ databases">
        <title>Genome sequences of strain Gemmobacter sp. JM10B15.</title>
        <authorList>
            <person name="Zhang M."/>
        </authorList>
    </citation>
    <scope>NUCLEOTIDE SEQUENCE</scope>
    <source>
        <strain evidence="2">JM10B15</strain>
    </source>
</reference>
<evidence type="ECO:0000313" key="2">
    <source>
        <dbReference type="EMBL" id="MEH7827261.1"/>
    </source>
</evidence>
<gene>
    <name evidence="2" type="ORF">V6590_03800</name>
</gene>
<organism evidence="2 3">
    <name type="scientific">Gemmobacter denitrificans</name>
    <dbReference type="NCBI Taxonomy" id="3123040"/>
    <lineage>
        <taxon>Bacteria</taxon>
        <taxon>Pseudomonadati</taxon>
        <taxon>Pseudomonadota</taxon>
        <taxon>Alphaproteobacteria</taxon>
        <taxon>Rhodobacterales</taxon>
        <taxon>Paracoccaceae</taxon>
        <taxon>Gemmobacter</taxon>
    </lineage>
</organism>
<keyword evidence="3" id="KW-1185">Reference proteome</keyword>
<evidence type="ECO:0000313" key="3">
    <source>
        <dbReference type="Proteomes" id="UP001431963"/>
    </source>
</evidence>
<protein>
    <recommendedName>
        <fullName evidence="4">Membrane-associated oxidoreductase</fullName>
    </recommendedName>
</protein>
<sequence>MTIEEFEKSGNAAEKALIAACRAGWECELGPLPPEGAKTPTIRAALIRALALEATSLHQKGIWLEGAVISGELDLRFAKCRGRLVLHACRFEEKPQFAQTELAQLSLQGSHLPGLFAQGARVNGGVFLRGVTATGTVDVASAQIGGQLACEGATLNGGGGKALNAQGAQVTQSVFLGDVTATGTVDVGAAQIGGQLACTGATLNGGGGEALNGQSLRVEQGFFFREVKAVTGWVDLTSAHVGDLADDAASWAKCGTLTLDGFTYERLSGGPESPKNFAGRKDWLEKGAFFKGEFHPQPYTQFARAMRAAGHDAEARKALMGGKEAAAVRFRQQVRVMRRFFRAMRQLSAKWSAERAEAVMDAVKEVKGAQAMACTTILQRFQMIHRPWPTPPGAPASPPPYTMEMARRHFRNEMFGGAMKARLAIGWNWALDFSLRHVVGYGYAPARSVRALLMLFLASWIVAYAAWEEGSFAPNSDVILVSQGWQDMLARDCFAADPVTGKPIAAPPDCLPNPAETWANDPAHGMDWDSFNAAGYAADLVIPILDLGQESAWAPSKGRGRWGYHLWWGRWLFSALGWIVTALGAAAVTGIIQRNDPK</sequence>
<evidence type="ECO:0000256" key="1">
    <source>
        <dbReference type="SAM" id="Phobius"/>
    </source>
</evidence>
<keyword evidence="1" id="KW-0472">Membrane</keyword>